<evidence type="ECO:0000256" key="1">
    <source>
        <dbReference type="ARBA" id="ARBA00010122"/>
    </source>
</evidence>
<dbReference type="EC" id="2.7.2.4" evidence="2"/>
<name>A0A368V3T0_MARNT</name>
<evidence type="ECO:0000313" key="11">
    <source>
        <dbReference type="Proteomes" id="UP000252795"/>
    </source>
</evidence>
<keyword evidence="6" id="KW-0067">ATP-binding</keyword>
<dbReference type="PANTHER" id="PTHR21499">
    <property type="entry name" value="ASPARTATE KINASE"/>
    <property type="match status" value="1"/>
</dbReference>
<dbReference type="NCBIfam" id="NF006614">
    <property type="entry name" value="PRK09181.1"/>
    <property type="match status" value="1"/>
</dbReference>
<evidence type="ECO:0000313" key="12">
    <source>
        <dbReference type="Proteomes" id="UP000253065"/>
    </source>
</evidence>
<feature type="domain" description="Aspartate/glutamate/uridylate kinase" evidence="8">
    <location>
        <begin position="12"/>
        <end position="306"/>
    </location>
</feature>
<evidence type="ECO:0000256" key="7">
    <source>
        <dbReference type="ARBA" id="ARBA00047872"/>
    </source>
</evidence>
<keyword evidence="12" id="KW-1185">Reference proteome</keyword>
<gene>
    <name evidence="10" type="ORF">DET51_104361</name>
    <name evidence="9" type="ORF">DET64_104361</name>
</gene>
<dbReference type="GO" id="GO:0005829">
    <property type="term" value="C:cytosol"/>
    <property type="evidence" value="ECO:0007669"/>
    <property type="project" value="TreeGrafter"/>
</dbReference>
<comment type="caution">
    <text evidence="10">The sequence shown here is derived from an EMBL/GenBank/DDBJ whole genome shotgun (WGS) entry which is preliminary data.</text>
</comment>
<evidence type="ECO:0000256" key="4">
    <source>
        <dbReference type="ARBA" id="ARBA00022741"/>
    </source>
</evidence>
<sequence length="485" mass="53847">MARKDVDRTGHTVEKIGGTSMSNFDAVRKNIIVGERRGEELYKRIFVVSAYGGVTDLLLEHKTTGKPGVYGLFAGAENRWAWGDDLTRLEKCLTDINRSYFEDLSLRHQADQFILDRVEGVRECLIDLQRLCSYGHFQLSQHLVKVREMLAGVGEAHSAFNTSLRLQSEGINARFIDLTGWRESERLSMDEKLKRSLESVDLTRELPICTGYTQCKEGLIETFDRGYSEMTFSRIAVVTGAREAIIHKEFHLSSADPNIVDPAKVVTLGRANYDVADQLANLGMEAIHPKAARGLCSEGIPLRIKNSFEPEHPGTLITGGYQAETPQTDIVTGQKSVMAVSVFDQNAPSIAEIEKTFLDVTSRFRVHRINRESNANTLTFYLSATLKQAKRIVNELGSNFPGAEISLRKVAVVAAIGSSLDVNSVLIASLVAFDEESIPVLAAHQTMRDVEVQFILDSDQFDHAVQLLHSVLIEARPNRKKAVAA</sequence>
<keyword evidence="3" id="KW-0808">Transferase</keyword>
<dbReference type="SUPFAM" id="SSF53633">
    <property type="entry name" value="Carbamate kinase-like"/>
    <property type="match status" value="1"/>
</dbReference>
<evidence type="ECO:0000256" key="5">
    <source>
        <dbReference type="ARBA" id="ARBA00022777"/>
    </source>
</evidence>
<dbReference type="InterPro" id="IPR045865">
    <property type="entry name" value="ACT-like_dom_sf"/>
</dbReference>
<dbReference type="InterPro" id="IPR036393">
    <property type="entry name" value="AceGlu_kinase-like_sf"/>
</dbReference>
<dbReference type="AlphaFoldDB" id="A0A368V3T0"/>
<reference evidence="10 11" key="1">
    <citation type="submission" date="2018-07" db="EMBL/GenBank/DDBJ databases">
        <title>Freshwater and sediment microbial communities from various areas in North America, analyzing microbe dynamics in response to fracking.</title>
        <authorList>
            <person name="Lamendella R."/>
        </authorList>
    </citation>
    <scope>NUCLEOTIDE SEQUENCE [LARGE SCALE GENOMIC DNA]</scope>
    <source>
        <strain evidence="10 11">114E</strain>
        <strain evidence="9 12">114E_o</strain>
    </source>
</reference>
<evidence type="ECO:0000256" key="2">
    <source>
        <dbReference type="ARBA" id="ARBA00013059"/>
    </source>
</evidence>
<dbReference type="EMBL" id="QPJB01000004">
    <property type="protein sequence ID" value="RCW35742.1"/>
    <property type="molecule type" value="Genomic_DNA"/>
</dbReference>
<dbReference type="Pfam" id="PF00696">
    <property type="entry name" value="AA_kinase"/>
    <property type="match status" value="1"/>
</dbReference>
<proteinExistence type="inferred from homology"/>
<dbReference type="Proteomes" id="UP000253065">
    <property type="component" value="Unassembled WGS sequence"/>
</dbReference>
<dbReference type="RefSeq" id="WP_022992338.1">
    <property type="nucleotide sequence ID" value="NZ_QNSA01000004.1"/>
</dbReference>
<keyword evidence="5 10" id="KW-0418">Kinase</keyword>
<dbReference type="GO" id="GO:0009090">
    <property type="term" value="P:homoserine biosynthetic process"/>
    <property type="evidence" value="ECO:0007669"/>
    <property type="project" value="TreeGrafter"/>
</dbReference>
<dbReference type="GO" id="GO:0009089">
    <property type="term" value="P:lysine biosynthetic process via diaminopimelate"/>
    <property type="evidence" value="ECO:0007669"/>
    <property type="project" value="TreeGrafter"/>
</dbReference>
<dbReference type="Proteomes" id="UP000252795">
    <property type="component" value="Unassembled WGS sequence"/>
</dbReference>
<protein>
    <recommendedName>
        <fullName evidence="2">aspartate kinase</fullName>
        <ecNumber evidence="2">2.7.2.4</ecNumber>
    </recommendedName>
</protein>
<dbReference type="InterPro" id="IPR001048">
    <property type="entry name" value="Asp/Glu/Uridylate_kinase"/>
</dbReference>
<dbReference type="EMBL" id="QNSA01000004">
    <property type="protein sequence ID" value="RBP75211.1"/>
    <property type="molecule type" value="Genomic_DNA"/>
</dbReference>
<dbReference type="GO" id="GO:0004072">
    <property type="term" value="F:aspartate kinase activity"/>
    <property type="evidence" value="ECO:0007669"/>
    <property type="project" value="UniProtKB-EC"/>
</dbReference>
<dbReference type="PANTHER" id="PTHR21499:SF3">
    <property type="entry name" value="ASPARTOKINASE"/>
    <property type="match status" value="1"/>
</dbReference>
<organism evidence="10 11">
    <name type="scientific">Marinobacter nauticus</name>
    <name type="common">Marinobacter hydrocarbonoclasticus</name>
    <name type="synonym">Marinobacter aquaeolei</name>
    <dbReference type="NCBI Taxonomy" id="2743"/>
    <lineage>
        <taxon>Bacteria</taxon>
        <taxon>Pseudomonadati</taxon>
        <taxon>Pseudomonadota</taxon>
        <taxon>Gammaproteobacteria</taxon>
        <taxon>Pseudomonadales</taxon>
        <taxon>Marinobacteraceae</taxon>
        <taxon>Marinobacter</taxon>
    </lineage>
</organism>
<evidence type="ECO:0000259" key="8">
    <source>
        <dbReference type="Pfam" id="PF00696"/>
    </source>
</evidence>
<evidence type="ECO:0000313" key="9">
    <source>
        <dbReference type="EMBL" id="RBP75211.1"/>
    </source>
</evidence>
<evidence type="ECO:0000256" key="6">
    <source>
        <dbReference type="ARBA" id="ARBA00022840"/>
    </source>
</evidence>
<comment type="catalytic activity">
    <reaction evidence="7">
        <text>L-aspartate + ATP = 4-phospho-L-aspartate + ADP</text>
        <dbReference type="Rhea" id="RHEA:23776"/>
        <dbReference type="ChEBI" id="CHEBI:29991"/>
        <dbReference type="ChEBI" id="CHEBI:30616"/>
        <dbReference type="ChEBI" id="CHEBI:57535"/>
        <dbReference type="ChEBI" id="CHEBI:456216"/>
        <dbReference type="EC" id="2.7.2.4"/>
    </reaction>
</comment>
<keyword evidence="4" id="KW-0547">Nucleotide-binding</keyword>
<evidence type="ECO:0000256" key="3">
    <source>
        <dbReference type="ARBA" id="ARBA00022679"/>
    </source>
</evidence>
<dbReference type="GO" id="GO:0005524">
    <property type="term" value="F:ATP binding"/>
    <property type="evidence" value="ECO:0007669"/>
    <property type="project" value="UniProtKB-KW"/>
</dbReference>
<comment type="similarity">
    <text evidence="1">Belongs to the aspartokinase family.</text>
</comment>
<accession>A0A368V3T0</accession>
<evidence type="ECO:0000313" key="10">
    <source>
        <dbReference type="EMBL" id="RCW35742.1"/>
    </source>
</evidence>
<dbReference type="SUPFAM" id="SSF55021">
    <property type="entry name" value="ACT-like"/>
    <property type="match status" value="1"/>
</dbReference>
<dbReference type="Gene3D" id="3.40.1160.10">
    <property type="entry name" value="Acetylglutamate kinase-like"/>
    <property type="match status" value="1"/>
</dbReference>